<dbReference type="InterPro" id="IPR001872">
    <property type="entry name" value="Peptidase_A8"/>
</dbReference>
<evidence type="ECO:0000256" key="4">
    <source>
        <dbReference type="ARBA" id="ARBA00022692"/>
    </source>
</evidence>
<keyword evidence="7 9" id="KW-1133">Transmembrane helix</keyword>
<gene>
    <name evidence="9" type="primary">lspA</name>
    <name evidence="12" type="ORF">ME7_01052</name>
</gene>
<keyword evidence="12" id="KW-0449">Lipoprotein</keyword>
<feature type="transmembrane region" description="Helical" evidence="9">
    <location>
        <begin position="61"/>
        <end position="80"/>
    </location>
</feature>
<comment type="pathway">
    <text evidence="9">Protein modification; lipoprotein biosynthesis (signal peptide cleavage).</text>
</comment>
<keyword evidence="5 9" id="KW-0064">Aspartyl protease</keyword>
<evidence type="ECO:0000256" key="1">
    <source>
        <dbReference type="ARBA" id="ARBA00006139"/>
    </source>
</evidence>
<name>J0YP91_9HYPH</name>
<evidence type="ECO:0000256" key="7">
    <source>
        <dbReference type="ARBA" id="ARBA00022989"/>
    </source>
</evidence>
<feature type="transmembrane region" description="Helical" evidence="9">
    <location>
        <begin position="89"/>
        <end position="107"/>
    </location>
</feature>
<evidence type="ECO:0000256" key="8">
    <source>
        <dbReference type="ARBA" id="ARBA00023136"/>
    </source>
</evidence>
<dbReference type="PATRIC" id="fig|1094552.3.peg.1178"/>
<dbReference type="GO" id="GO:0006508">
    <property type="term" value="P:proteolysis"/>
    <property type="evidence" value="ECO:0007669"/>
    <property type="project" value="UniProtKB-KW"/>
</dbReference>
<dbReference type="GO" id="GO:0004190">
    <property type="term" value="F:aspartic-type endopeptidase activity"/>
    <property type="evidence" value="ECO:0007669"/>
    <property type="project" value="UniProtKB-UniRule"/>
</dbReference>
<keyword evidence="8 9" id="KW-0472">Membrane</keyword>
<dbReference type="PANTHER" id="PTHR33695:SF1">
    <property type="entry name" value="LIPOPROTEIN SIGNAL PEPTIDASE"/>
    <property type="match status" value="1"/>
</dbReference>
<reference evidence="12 13" key="1">
    <citation type="submission" date="2012-03" db="EMBL/GenBank/DDBJ databases">
        <title>The Genome Sequence of Bartonella birtlesii LL-WM9.</title>
        <authorList>
            <consortium name="The Broad Institute Genome Sequencing Platform"/>
            <consortium name="The Broad Institute Genome Sequencing Center for Infectious Disease"/>
            <person name="Feldgarden M."/>
            <person name="Kirby J."/>
            <person name="Kosoy M."/>
            <person name="Birtles R."/>
            <person name="Probert W.S."/>
            <person name="Chiaraviglio L."/>
            <person name="Young S.K."/>
            <person name="Zeng Q."/>
            <person name="Gargeya S."/>
            <person name="Fitzgerald M."/>
            <person name="Haas B."/>
            <person name="Abouelleil A."/>
            <person name="Alvarado L."/>
            <person name="Arachchi H.M."/>
            <person name="Berlin A."/>
            <person name="Chapman S.B."/>
            <person name="Gearin G."/>
            <person name="Goldberg J."/>
            <person name="Griggs A."/>
            <person name="Gujja S."/>
            <person name="Hansen M."/>
            <person name="Heiman D."/>
            <person name="Howarth C."/>
            <person name="Larimer J."/>
            <person name="Lui A."/>
            <person name="MacDonald P.J.P."/>
            <person name="McCowen C."/>
            <person name="Montmayeur A."/>
            <person name="Murphy C."/>
            <person name="Neiman D."/>
            <person name="Pearson M."/>
            <person name="Priest M."/>
            <person name="Roberts A."/>
            <person name="Saif S."/>
            <person name="Shea T."/>
            <person name="Sisk P."/>
            <person name="Stolte C."/>
            <person name="Sykes S."/>
            <person name="Wortman J."/>
            <person name="Nusbaum C."/>
            <person name="Birren B."/>
        </authorList>
    </citation>
    <scope>NUCLEOTIDE SEQUENCE [LARGE SCALE GENOMIC DNA]</scope>
    <source>
        <strain evidence="12 13">LL-WM9</strain>
    </source>
</reference>
<keyword evidence="6 9" id="KW-0378">Hydrolase</keyword>
<sequence>MTRKSLLFFLLGLIVTVGLDQAVKYWIIHNMPLGTANSLLPFLSLYHVRNSGIAFSFFSSFSHWGLIAITLAIIVFLLWLWKSTAQNRFLTRFGLTIIIGGAIGNLIDRIRFHHVTDYILFHIGDVFSFAIFNLADSFITFGVIAILIDELRIWIKAKRHSDRPFSQREK</sequence>
<dbReference type="PRINTS" id="PR00781">
    <property type="entry name" value="LIPOSIGPTASE"/>
</dbReference>
<evidence type="ECO:0000256" key="11">
    <source>
        <dbReference type="RuleBase" id="RU004181"/>
    </source>
</evidence>
<evidence type="ECO:0000256" key="10">
    <source>
        <dbReference type="RuleBase" id="RU000594"/>
    </source>
</evidence>
<dbReference type="Pfam" id="PF01252">
    <property type="entry name" value="Peptidase_A8"/>
    <property type="match status" value="1"/>
</dbReference>
<dbReference type="RefSeq" id="WP_006589970.1">
    <property type="nucleotide sequence ID" value="NZ_JH725077.1"/>
</dbReference>
<feature type="active site" evidence="9">
    <location>
        <position position="136"/>
    </location>
</feature>
<protein>
    <recommendedName>
        <fullName evidence="9">Lipoprotein signal peptidase</fullName>
        <ecNumber evidence="9">3.4.23.36</ecNumber>
    </recommendedName>
    <alternativeName>
        <fullName evidence="9">Prolipoprotein signal peptidase</fullName>
    </alternativeName>
    <alternativeName>
        <fullName evidence="9">Signal peptidase II</fullName>
        <shortName evidence="9">SPase II</shortName>
    </alternativeName>
</protein>
<evidence type="ECO:0000313" key="12">
    <source>
        <dbReference type="EMBL" id="EJF76508.1"/>
    </source>
</evidence>
<evidence type="ECO:0000256" key="3">
    <source>
        <dbReference type="ARBA" id="ARBA00022670"/>
    </source>
</evidence>
<dbReference type="EMBL" id="AIMC01000020">
    <property type="protein sequence ID" value="EJF76508.1"/>
    <property type="molecule type" value="Genomic_DNA"/>
</dbReference>
<dbReference type="NCBIfam" id="TIGR00077">
    <property type="entry name" value="lspA"/>
    <property type="match status" value="1"/>
</dbReference>
<dbReference type="HOGENOM" id="CLU_083252_4_3_5"/>
<comment type="catalytic activity">
    <reaction evidence="9 10">
        <text>Release of signal peptides from bacterial membrane prolipoproteins. Hydrolyzes -Xaa-Yaa-Zaa-|-(S,diacylglyceryl)Cys-, in which Xaa is hydrophobic (preferably Leu), and Yaa (Ala or Ser) and Zaa (Gly or Ala) have small, neutral side chains.</text>
        <dbReference type="EC" id="3.4.23.36"/>
    </reaction>
</comment>
<dbReference type="PROSITE" id="PS00855">
    <property type="entry name" value="SPASE_II"/>
    <property type="match status" value="1"/>
</dbReference>
<evidence type="ECO:0000256" key="2">
    <source>
        <dbReference type="ARBA" id="ARBA00022475"/>
    </source>
</evidence>
<comment type="function">
    <text evidence="9 10">This protein specifically catalyzes the removal of signal peptides from prolipoproteins.</text>
</comment>
<feature type="transmembrane region" description="Helical" evidence="9">
    <location>
        <begin position="127"/>
        <end position="148"/>
    </location>
</feature>
<dbReference type="UniPathway" id="UPA00665"/>
<accession>J0YP91</accession>
<comment type="caution">
    <text evidence="12">The sequence shown here is derived from an EMBL/GenBank/DDBJ whole genome shotgun (WGS) entry which is preliminary data.</text>
</comment>
<proteinExistence type="inferred from homology"/>
<dbReference type="PANTHER" id="PTHR33695">
    <property type="entry name" value="LIPOPROTEIN SIGNAL PEPTIDASE"/>
    <property type="match status" value="1"/>
</dbReference>
<dbReference type="HAMAP" id="MF_00161">
    <property type="entry name" value="LspA"/>
    <property type="match status" value="1"/>
</dbReference>
<keyword evidence="13" id="KW-1185">Reference proteome</keyword>
<feature type="active site" evidence="9">
    <location>
        <position position="117"/>
    </location>
</feature>
<dbReference type="GO" id="GO:0005886">
    <property type="term" value="C:plasma membrane"/>
    <property type="evidence" value="ECO:0007669"/>
    <property type="project" value="UniProtKB-SubCell"/>
</dbReference>
<comment type="caution">
    <text evidence="9">Lacks conserved residue(s) required for the propagation of feature annotation.</text>
</comment>
<keyword evidence="4 9" id="KW-0812">Transmembrane</keyword>
<organism evidence="12 13">
    <name type="scientific">Bartonella birtlesii LL-WM9</name>
    <dbReference type="NCBI Taxonomy" id="1094552"/>
    <lineage>
        <taxon>Bacteria</taxon>
        <taxon>Pseudomonadati</taxon>
        <taxon>Pseudomonadota</taxon>
        <taxon>Alphaproteobacteria</taxon>
        <taxon>Hyphomicrobiales</taxon>
        <taxon>Bartonellaceae</taxon>
        <taxon>Bartonella</taxon>
    </lineage>
</organism>
<comment type="similarity">
    <text evidence="1 9 11">Belongs to the peptidase A8 family.</text>
</comment>
<comment type="subcellular location">
    <subcellularLocation>
        <location evidence="9">Cell membrane</location>
        <topology evidence="9">Multi-pass membrane protein</topology>
    </subcellularLocation>
</comment>
<dbReference type="AlphaFoldDB" id="J0YP91"/>
<evidence type="ECO:0000256" key="6">
    <source>
        <dbReference type="ARBA" id="ARBA00022801"/>
    </source>
</evidence>
<keyword evidence="2 9" id="KW-1003">Cell membrane</keyword>
<dbReference type="Proteomes" id="UP000008748">
    <property type="component" value="Unassembled WGS sequence"/>
</dbReference>
<evidence type="ECO:0000256" key="5">
    <source>
        <dbReference type="ARBA" id="ARBA00022750"/>
    </source>
</evidence>
<evidence type="ECO:0000313" key="13">
    <source>
        <dbReference type="Proteomes" id="UP000008748"/>
    </source>
</evidence>
<evidence type="ECO:0000256" key="9">
    <source>
        <dbReference type="HAMAP-Rule" id="MF_00161"/>
    </source>
</evidence>
<dbReference type="EC" id="3.4.23.36" evidence="9"/>
<keyword evidence="3 9" id="KW-0645">Protease</keyword>